<evidence type="ECO:0000313" key="1">
    <source>
        <dbReference type="EMBL" id="ASZ76668.1"/>
    </source>
</evidence>
<accession>A0A249XXG4</accession>
<proteinExistence type="predicted"/>
<dbReference type="Proteomes" id="UP000260005">
    <property type="component" value="Segment"/>
</dbReference>
<evidence type="ECO:0000313" key="2">
    <source>
        <dbReference type="Proteomes" id="UP000260005"/>
    </source>
</evidence>
<dbReference type="EMBL" id="MF001358">
    <property type="protein sequence ID" value="ASZ76668.1"/>
    <property type="molecule type" value="Genomic_DNA"/>
</dbReference>
<organism evidence="1 2">
    <name type="scientific">Enterococcus phage EF1</name>
    <dbReference type="NCBI Taxonomy" id="2025813"/>
    <lineage>
        <taxon>Viruses</taxon>
        <taxon>Duplodnaviria</taxon>
        <taxon>Heunggongvirae</taxon>
        <taxon>Uroviricota</taxon>
        <taxon>Caudoviricetes</taxon>
    </lineage>
</organism>
<protein>
    <submittedName>
        <fullName evidence="1">Uncharacterized protein</fullName>
    </submittedName>
</protein>
<reference evidence="1 2" key="1">
    <citation type="submission" date="2017-04" db="EMBL/GenBank/DDBJ databases">
        <title>Complete Genome Sequence of Lytic Bacteriophage EF1 Infecting Enterococcus faecalis Isolates.</title>
        <authorList>
            <person name="Kim D."/>
            <person name="Kim Y.J."/>
            <person name="Han B.K."/>
            <person name="Kim H."/>
        </authorList>
    </citation>
    <scope>NUCLEOTIDE SEQUENCE [LARGE SCALE GENOMIC DNA]</scope>
</reference>
<name>A0A249XXG4_9CAUD</name>
<keyword evidence="2" id="KW-1185">Reference proteome</keyword>
<sequence>MFKQCFRIYVKDISADTNQTELIFIKGKDKDDLEKLFDTIISDLQEDKTKRITIDMSGVK</sequence>